<dbReference type="InterPro" id="IPR008557">
    <property type="entry name" value="PhoX"/>
</dbReference>
<evidence type="ECO:0000313" key="3">
    <source>
        <dbReference type="Proteomes" id="UP001055429"/>
    </source>
</evidence>
<feature type="chain" id="PRO_5045896755" evidence="1">
    <location>
        <begin position="27"/>
        <end position="459"/>
    </location>
</feature>
<dbReference type="RefSeq" id="WP_250202524.1">
    <property type="nucleotide sequence ID" value="NZ_CP097649.1"/>
</dbReference>
<dbReference type="Pfam" id="PF05787">
    <property type="entry name" value="PhoX"/>
    <property type="match status" value="1"/>
</dbReference>
<keyword evidence="1" id="KW-0732">Signal</keyword>
<dbReference type="PANTHER" id="PTHR35399:SF4">
    <property type="entry name" value="MEMBRANE PROTEIN"/>
    <property type="match status" value="1"/>
</dbReference>
<reference evidence="2" key="1">
    <citation type="submission" date="2022-05" db="EMBL/GenBank/DDBJ databases">
        <title>Brevundimonas albigilva TT17 genome sequence.</title>
        <authorList>
            <person name="Lee K."/>
            <person name="Son H."/>
        </authorList>
    </citation>
    <scope>NUCLEOTIDE SEQUENCE</scope>
    <source>
        <strain evidence="2">TT17</strain>
    </source>
</reference>
<feature type="signal peptide" evidence="1">
    <location>
        <begin position="1"/>
        <end position="26"/>
    </location>
</feature>
<protein>
    <submittedName>
        <fullName evidence="2">PhoX family protein</fullName>
    </submittedName>
</protein>
<dbReference type="EMBL" id="CP097649">
    <property type="protein sequence ID" value="URI16772.1"/>
    <property type="molecule type" value="Genomic_DNA"/>
</dbReference>
<sequence length="459" mass="49581">MRLHRRRALTSAAALAFAGLARHAVAAEPETYVNEVAGYGPLLRDPNRLLDLPEGFSYQVVAQSGDRMDDGLFAPGQPDGMACFPLDGSRVALVLNHELKGSSALHRNLGPGGLHQEEIGRLDAARAFDTYKDGRPLPGGCSTIVYDLETRRKVSQRLTLAGTSTNCCGGPTPWGSWLSCEETLETPGDADVTKAHGWVFEVPADATGPVDPVPLKAMGRFDHEAVCIDPRTGVVYLTEDDNAGLFYRFIPDTPGQLARGGKLQAMAWKGAPSADTRNQDDRAWAVGDWREVAWIDLEDVESPNGDLAARGHAAGAALVARGEGVWWGDDEMYFTATSGGPIRRGQILRLVPGMDGAADRLQLFVESTDERTLNMGDNITVAPWGHLVVCEDNYSDTVRNHLKGVTPDGRVYTIARNVFTGNAEFAGACFSPDGQVLFVNIMYPGMTLAIRGPWTSVRT</sequence>
<dbReference type="Proteomes" id="UP001055429">
    <property type="component" value="Chromosome"/>
</dbReference>
<dbReference type="SUPFAM" id="SSF82171">
    <property type="entry name" value="DPP6 N-terminal domain-like"/>
    <property type="match status" value="1"/>
</dbReference>
<name>A0ABY4SPU1_9CAUL</name>
<organism evidence="2 3">
    <name type="scientific">Brevundimonas albigilva</name>
    <dbReference type="NCBI Taxonomy" id="1312364"/>
    <lineage>
        <taxon>Bacteria</taxon>
        <taxon>Pseudomonadati</taxon>
        <taxon>Pseudomonadota</taxon>
        <taxon>Alphaproteobacteria</taxon>
        <taxon>Caulobacterales</taxon>
        <taxon>Caulobacteraceae</taxon>
        <taxon>Brevundimonas</taxon>
    </lineage>
</organism>
<proteinExistence type="predicted"/>
<keyword evidence="3" id="KW-1185">Reference proteome</keyword>
<evidence type="ECO:0000256" key="1">
    <source>
        <dbReference type="SAM" id="SignalP"/>
    </source>
</evidence>
<dbReference type="PANTHER" id="PTHR35399">
    <property type="entry name" value="SLR8030 PROTEIN"/>
    <property type="match status" value="1"/>
</dbReference>
<evidence type="ECO:0000313" key="2">
    <source>
        <dbReference type="EMBL" id="URI16772.1"/>
    </source>
</evidence>
<accession>A0ABY4SPU1</accession>
<gene>
    <name evidence="2" type="ORF">M8231_07355</name>
</gene>